<proteinExistence type="predicted"/>
<evidence type="ECO:0000313" key="2">
    <source>
        <dbReference type="Proteomes" id="UP001219934"/>
    </source>
</evidence>
<dbReference type="AlphaFoldDB" id="A0AAD6B4R5"/>
<name>A0AAD6B4R5_9TELE</name>
<evidence type="ECO:0000313" key="1">
    <source>
        <dbReference type="EMBL" id="KAJ4935611.1"/>
    </source>
</evidence>
<gene>
    <name evidence="1" type="ORF">JOQ06_017142</name>
</gene>
<protein>
    <submittedName>
        <fullName evidence="1">Uncharacterized protein</fullName>
    </submittedName>
</protein>
<organism evidence="1 2">
    <name type="scientific">Pogonophryne albipinna</name>
    <dbReference type="NCBI Taxonomy" id="1090488"/>
    <lineage>
        <taxon>Eukaryota</taxon>
        <taxon>Metazoa</taxon>
        <taxon>Chordata</taxon>
        <taxon>Craniata</taxon>
        <taxon>Vertebrata</taxon>
        <taxon>Euteleostomi</taxon>
        <taxon>Actinopterygii</taxon>
        <taxon>Neopterygii</taxon>
        <taxon>Teleostei</taxon>
        <taxon>Neoteleostei</taxon>
        <taxon>Acanthomorphata</taxon>
        <taxon>Eupercaria</taxon>
        <taxon>Perciformes</taxon>
        <taxon>Notothenioidei</taxon>
        <taxon>Pogonophryne</taxon>
    </lineage>
</organism>
<keyword evidence="2" id="KW-1185">Reference proteome</keyword>
<reference evidence="1" key="1">
    <citation type="submission" date="2022-11" db="EMBL/GenBank/DDBJ databases">
        <title>Chromosome-level genome of Pogonophryne albipinna.</title>
        <authorList>
            <person name="Jo E."/>
        </authorList>
    </citation>
    <scope>NUCLEOTIDE SEQUENCE</scope>
    <source>
        <strain evidence="1">SGF0006</strain>
        <tissue evidence="1">Muscle</tissue>
    </source>
</reference>
<accession>A0AAD6B4R5</accession>
<sequence length="90" mass="9196">MFCQSYASQVMLSEVLQVLRGAGKVGSALVATQGEQLRLMACTSSMGAGVKAAQDVVEGLVGTFMGGSAVRIPAKTLNASLWVLGTCDGN</sequence>
<comment type="caution">
    <text evidence="1">The sequence shown here is derived from an EMBL/GenBank/DDBJ whole genome shotgun (WGS) entry which is preliminary data.</text>
</comment>
<dbReference type="Proteomes" id="UP001219934">
    <property type="component" value="Unassembled WGS sequence"/>
</dbReference>
<dbReference type="EMBL" id="JAPTMU010000011">
    <property type="protein sequence ID" value="KAJ4935611.1"/>
    <property type="molecule type" value="Genomic_DNA"/>
</dbReference>